<dbReference type="InterPro" id="IPR055247">
    <property type="entry name" value="InsJ-like_HTH"/>
</dbReference>
<organism evidence="2 3">
    <name type="scientific">Paenibacillus ginsengarvi</name>
    <dbReference type="NCBI Taxonomy" id="400777"/>
    <lineage>
        <taxon>Bacteria</taxon>
        <taxon>Bacillati</taxon>
        <taxon>Bacillota</taxon>
        <taxon>Bacilli</taxon>
        <taxon>Bacillales</taxon>
        <taxon>Paenibacillaceae</taxon>
        <taxon>Paenibacillus</taxon>
    </lineage>
</organism>
<dbReference type="GO" id="GO:0043565">
    <property type="term" value="F:sequence-specific DNA binding"/>
    <property type="evidence" value="ECO:0007669"/>
    <property type="project" value="InterPro"/>
</dbReference>
<comment type="caution">
    <text evidence="2">The sequence shown here is derived from an EMBL/GenBank/DDBJ whole genome shotgun (WGS) entry which is preliminary data.</text>
</comment>
<gene>
    <name evidence="2" type="ORF">D7M11_17625</name>
</gene>
<accession>A0A3B0CC93</accession>
<sequence length="116" mass="13612">MDGLEIRTHKRSYSIELKIRAVQDYLSGEYSQYELVDKYKIASRTQLQSWIAKYNSPSSFKPVGGGAKAMTKGRYTTWQERIDIVFHCLAHKRDYGKTAAQFKISYNPVYQWVKKY</sequence>
<dbReference type="SUPFAM" id="SSF48295">
    <property type="entry name" value="TrpR-like"/>
    <property type="match status" value="2"/>
</dbReference>
<proteinExistence type="predicted"/>
<dbReference type="Pfam" id="PF13518">
    <property type="entry name" value="HTH_28"/>
    <property type="match status" value="1"/>
</dbReference>
<protein>
    <submittedName>
        <fullName evidence="2">Transposase</fullName>
    </submittedName>
</protein>
<dbReference type="InterPro" id="IPR036388">
    <property type="entry name" value="WH-like_DNA-bd_sf"/>
</dbReference>
<name>A0A3B0CC93_9BACL</name>
<evidence type="ECO:0000259" key="1">
    <source>
        <dbReference type="Pfam" id="PF13518"/>
    </source>
</evidence>
<feature type="domain" description="Insertion element IS150 protein InsJ-like helix-turn-helix" evidence="1">
    <location>
        <begin position="18"/>
        <end position="56"/>
    </location>
</feature>
<dbReference type="Gene3D" id="1.10.10.10">
    <property type="entry name" value="Winged helix-like DNA-binding domain superfamily/Winged helix DNA-binding domain"/>
    <property type="match status" value="1"/>
</dbReference>
<keyword evidence="3" id="KW-1185">Reference proteome</keyword>
<evidence type="ECO:0000313" key="3">
    <source>
        <dbReference type="Proteomes" id="UP000282311"/>
    </source>
</evidence>
<evidence type="ECO:0000313" key="2">
    <source>
        <dbReference type="EMBL" id="RKN82168.1"/>
    </source>
</evidence>
<dbReference type="AlphaFoldDB" id="A0A3B0CC93"/>
<reference evidence="2 3" key="1">
    <citation type="journal article" date="2007" name="Int. J. Syst. Evol. Microbiol.">
        <title>Paenibacillus ginsengarvi sp. nov., isolated from soil from ginseng cultivation.</title>
        <authorList>
            <person name="Yoon M.H."/>
            <person name="Ten L.N."/>
            <person name="Im W.T."/>
        </authorList>
    </citation>
    <scope>NUCLEOTIDE SEQUENCE [LARGE SCALE GENOMIC DNA]</scope>
    <source>
        <strain evidence="2 3">KCTC 13059</strain>
    </source>
</reference>
<dbReference type="InterPro" id="IPR010921">
    <property type="entry name" value="Trp_repressor/repl_initiator"/>
</dbReference>
<dbReference type="Proteomes" id="UP000282311">
    <property type="component" value="Unassembled WGS sequence"/>
</dbReference>
<dbReference type="EMBL" id="RBAH01000012">
    <property type="protein sequence ID" value="RKN82168.1"/>
    <property type="molecule type" value="Genomic_DNA"/>
</dbReference>